<feature type="region of interest" description="Disordered" evidence="6">
    <location>
        <begin position="287"/>
        <end position="338"/>
    </location>
</feature>
<evidence type="ECO:0000256" key="4">
    <source>
        <dbReference type="ARBA" id="ARBA00023136"/>
    </source>
</evidence>
<evidence type="ECO:0000313" key="9">
    <source>
        <dbReference type="EMBL" id="CBY01224.1"/>
    </source>
</evidence>
<accession>E5ADD5</accession>
<dbReference type="PANTHER" id="PTHR33048">
    <property type="entry name" value="PTH11-LIKE INTEGRAL MEMBRANE PROTEIN (AFU_ORTHOLOGUE AFUA_5G11245)"/>
    <property type="match status" value="1"/>
</dbReference>
<evidence type="ECO:0000256" key="5">
    <source>
        <dbReference type="ARBA" id="ARBA00038359"/>
    </source>
</evidence>
<feature type="compositionally biased region" description="Polar residues" evidence="6">
    <location>
        <begin position="524"/>
        <end position="534"/>
    </location>
</feature>
<dbReference type="AlphaFoldDB" id="E5ADD5"/>
<dbReference type="InParanoid" id="E5ADD5"/>
<feature type="compositionally biased region" description="Polar residues" evidence="6">
    <location>
        <begin position="552"/>
        <end position="561"/>
    </location>
</feature>
<keyword evidence="4 7" id="KW-0472">Membrane</keyword>
<feature type="transmembrane region" description="Helical" evidence="7">
    <location>
        <begin position="212"/>
        <end position="234"/>
    </location>
</feature>
<protein>
    <recommendedName>
        <fullName evidence="8">Rhodopsin domain-containing protein</fullName>
    </recommendedName>
</protein>
<dbReference type="Proteomes" id="UP000002668">
    <property type="component" value="Genome"/>
</dbReference>
<evidence type="ECO:0000256" key="2">
    <source>
        <dbReference type="ARBA" id="ARBA00022692"/>
    </source>
</evidence>
<feature type="domain" description="Rhodopsin" evidence="8">
    <location>
        <begin position="23"/>
        <end position="268"/>
    </location>
</feature>
<keyword evidence="2 7" id="KW-0812">Transmembrane</keyword>
<dbReference type="GO" id="GO:0016020">
    <property type="term" value="C:membrane"/>
    <property type="evidence" value="ECO:0007669"/>
    <property type="project" value="UniProtKB-SubCell"/>
</dbReference>
<sequence>MVMPFNQESWIWYTCAATIIGARLISRKILFGSWKGLQIDDWIMGLFVTFCYTLLIVLSNRWLKVQSNLEPSTFDFTSLTAEDLARRRYGSKIVIIVEQTQILVIWSCKACLLLMYHRLTRTAQRGENIAIKLLSAYVAVGFIVIEVLYFAAWCRPFHEYYAVPARSSQCNAMVHHRITKAIFNLSSDVIMLCIALQMLIRSSLPMRRKIILCIIFSLGIFVITASILNSYYFFKDPYKQTWIYWYVRESSTAVLVANLPFTWTILRKFFEVGDFDETNPPPWTYHTHTSRTAGGRKAAHQHQKTSTTAAQPGTYHSPRNSHGSKGTRSLTLVGSSSSNRNSEFLVDLEQGVGKKVPLRPVTPGLAKEEGLFSLPSSKMIQDGTGGLCMNSRSISLPPRVKMAASSKRCREPSRAGYNMWRMGAGQELKRRERSCAIRCLIQASAGYDFDIEIPLPLFRSPVLSADEIICNETVASARSTWLHMTEKQPSIMQLTVDVLQLPPGSHQPPAVLRLRGGGRPPSQVKGQGQQIKTSPPQPAHPSPLPVRRVQCRKSSSAVVWK</sequence>
<keyword evidence="10" id="KW-1185">Reference proteome</keyword>
<dbReference type="OrthoDB" id="3903189at2759"/>
<feature type="compositionally biased region" description="Polar residues" evidence="6">
    <location>
        <begin position="317"/>
        <end position="338"/>
    </location>
</feature>
<dbReference type="STRING" id="985895.E5ADD5"/>
<comment type="similarity">
    <text evidence="5">Belongs to the SAT4 family.</text>
</comment>
<feature type="region of interest" description="Disordered" evidence="6">
    <location>
        <begin position="507"/>
        <end position="561"/>
    </location>
</feature>
<feature type="transmembrane region" description="Helical" evidence="7">
    <location>
        <begin position="12"/>
        <end position="30"/>
    </location>
</feature>
<dbReference type="InterPro" id="IPR049326">
    <property type="entry name" value="Rhodopsin_dom_fungi"/>
</dbReference>
<evidence type="ECO:0000256" key="6">
    <source>
        <dbReference type="SAM" id="MobiDB-lite"/>
    </source>
</evidence>
<name>E5ADD5_LEPMJ</name>
<dbReference type="EMBL" id="FP929139">
    <property type="protein sequence ID" value="CBY01224.1"/>
    <property type="molecule type" value="Genomic_DNA"/>
</dbReference>
<dbReference type="HOGENOM" id="CLU_019101_2_2_1"/>
<organism evidence="9 10">
    <name type="scientific">Leptosphaeria maculans (strain JN3 / isolate v23.1.3 / race Av1-4-5-6-7-8)</name>
    <name type="common">Blackleg fungus</name>
    <name type="synonym">Phoma lingam</name>
    <dbReference type="NCBI Taxonomy" id="985895"/>
    <lineage>
        <taxon>Eukaryota</taxon>
        <taxon>Fungi</taxon>
        <taxon>Dikarya</taxon>
        <taxon>Ascomycota</taxon>
        <taxon>Pezizomycotina</taxon>
        <taxon>Dothideomycetes</taxon>
        <taxon>Pleosporomycetidae</taxon>
        <taxon>Pleosporales</taxon>
        <taxon>Pleosporineae</taxon>
        <taxon>Leptosphaeriaceae</taxon>
        <taxon>Plenodomus</taxon>
        <taxon>Plenodomus lingam/Leptosphaeria maculans species complex</taxon>
    </lineage>
</organism>
<dbReference type="VEuPathDB" id="FungiDB:LEMA_P000110.1"/>
<dbReference type="eggNOG" id="ENOG502SJ6K">
    <property type="taxonomic scope" value="Eukaryota"/>
</dbReference>
<dbReference type="PANTHER" id="PTHR33048:SF149">
    <property type="entry name" value="UBID FAMILY DECARBOXYLASE"/>
    <property type="match status" value="1"/>
</dbReference>
<proteinExistence type="inferred from homology"/>
<feature type="transmembrane region" description="Helical" evidence="7">
    <location>
        <begin position="93"/>
        <end position="117"/>
    </location>
</feature>
<dbReference type="InterPro" id="IPR052337">
    <property type="entry name" value="SAT4-like"/>
</dbReference>
<comment type="subcellular location">
    <subcellularLocation>
        <location evidence="1">Membrane</location>
        <topology evidence="1">Multi-pass membrane protein</topology>
    </subcellularLocation>
</comment>
<reference evidence="10" key="1">
    <citation type="journal article" date="2011" name="Nat. Commun.">
        <title>Effector diversification within compartments of the Leptosphaeria maculans genome affected by Repeat-Induced Point mutations.</title>
        <authorList>
            <person name="Rouxel T."/>
            <person name="Grandaubert J."/>
            <person name="Hane J.K."/>
            <person name="Hoede C."/>
            <person name="van de Wouw A.P."/>
            <person name="Couloux A."/>
            <person name="Dominguez V."/>
            <person name="Anthouard V."/>
            <person name="Bally P."/>
            <person name="Bourras S."/>
            <person name="Cozijnsen A.J."/>
            <person name="Ciuffetti L.M."/>
            <person name="Degrave A."/>
            <person name="Dilmaghani A."/>
            <person name="Duret L."/>
            <person name="Fudal I."/>
            <person name="Goodwin S.B."/>
            <person name="Gout L."/>
            <person name="Glaser N."/>
            <person name="Linglin J."/>
            <person name="Kema G.H.J."/>
            <person name="Lapalu N."/>
            <person name="Lawrence C.B."/>
            <person name="May K."/>
            <person name="Meyer M."/>
            <person name="Ollivier B."/>
            <person name="Poulain J."/>
            <person name="Schoch C.L."/>
            <person name="Simon A."/>
            <person name="Spatafora J.W."/>
            <person name="Stachowiak A."/>
            <person name="Turgeon B.G."/>
            <person name="Tyler B.M."/>
            <person name="Vincent D."/>
            <person name="Weissenbach J."/>
            <person name="Amselem J."/>
            <person name="Quesneville H."/>
            <person name="Oliver R.P."/>
            <person name="Wincker P."/>
            <person name="Balesdent M.-H."/>
            <person name="Howlett B.J."/>
        </authorList>
    </citation>
    <scope>NUCLEOTIDE SEQUENCE [LARGE SCALE GENOMIC DNA]</scope>
    <source>
        <strain evidence="10">JN3 / isolate v23.1.3 / race Av1-4-5-6-7-8</strain>
    </source>
</reference>
<keyword evidence="3 7" id="KW-1133">Transmembrane helix</keyword>
<feature type="transmembrane region" description="Helical" evidence="7">
    <location>
        <begin position="181"/>
        <end position="200"/>
    </location>
</feature>
<gene>
    <name evidence="9" type="ORF">LEMA_P000110.1</name>
</gene>
<feature type="compositionally biased region" description="Pro residues" evidence="6">
    <location>
        <begin position="535"/>
        <end position="544"/>
    </location>
</feature>
<feature type="transmembrane region" description="Helical" evidence="7">
    <location>
        <begin position="42"/>
        <end position="63"/>
    </location>
</feature>
<feature type="transmembrane region" description="Helical" evidence="7">
    <location>
        <begin position="129"/>
        <end position="152"/>
    </location>
</feature>
<dbReference type="Pfam" id="PF20684">
    <property type="entry name" value="Fung_rhodopsin"/>
    <property type="match status" value="1"/>
</dbReference>
<evidence type="ECO:0000313" key="10">
    <source>
        <dbReference type="Proteomes" id="UP000002668"/>
    </source>
</evidence>
<evidence type="ECO:0000256" key="3">
    <source>
        <dbReference type="ARBA" id="ARBA00022989"/>
    </source>
</evidence>
<evidence type="ECO:0000259" key="8">
    <source>
        <dbReference type="Pfam" id="PF20684"/>
    </source>
</evidence>
<evidence type="ECO:0000256" key="1">
    <source>
        <dbReference type="ARBA" id="ARBA00004141"/>
    </source>
</evidence>
<evidence type="ECO:0000256" key="7">
    <source>
        <dbReference type="SAM" id="Phobius"/>
    </source>
</evidence>